<dbReference type="InterPro" id="IPR003423">
    <property type="entry name" value="OMP_efflux"/>
</dbReference>
<dbReference type="STRING" id="653733.Selin_1918"/>
<dbReference type="EMBL" id="CP002432">
    <property type="protein sequence ID" value="ADU66645.1"/>
    <property type="molecule type" value="Genomic_DNA"/>
</dbReference>
<feature type="compositionally biased region" description="Low complexity" evidence="3">
    <location>
        <begin position="118"/>
        <end position="131"/>
    </location>
</feature>
<dbReference type="Proteomes" id="UP000002572">
    <property type="component" value="Chromosome"/>
</dbReference>
<evidence type="ECO:0000313" key="4">
    <source>
        <dbReference type="EMBL" id="ADU66645.1"/>
    </source>
</evidence>
<gene>
    <name evidence="4" type="ordered locus">Selin_1918</name>
</gene>
<keyword evidence="2 4" id="KW-0449">Lipoprotein</keyword>
<proteinExistence type="inferred from homology"/>
<organism evidence="4 5">
    <name type="scientific">Desulfurispirillum indicum (strain ATCC BAA-1389 / DSM 22839 / S5)</name>
    <dbReference type="NCBI Taxonomy" id="653733"/>
    <lineage>
        <taxon>Bacteria</taxon>
        <taxon>Pseudomonadati</taxon>
        <taxon>Chrysiogenota</taxon>
        <taxon>Chrysiogenia</taxon>
        <taxon>Chrysiogenales</taxon>
        <taxon>Chrysiogenaceae</taxon>
        <taxon>Desulfurispirillum</taxon>
    </lineage>
</organism>
<evidence type="ECO:0000313" key="5">
    <source>
        <dbReference type="Proteomes" id="UP000002572"/>
    </source>
</evidence>
<accession>E6W219</accession>
<dbReference type="InterPro" id="IPR010131">
    <property type="entry name" value="MdtP/NodT-like"/>
</dbReference>
<sequence>MKIPFPIWPLQRLFIGCCCIVLSGCASQFAPPARPEPVLPEAWQAQLPAEAQVPEGDWWQRFGSPRLEELVLMGMEGSPDLAGAVERVIQAEAQLRSTGSSLFPAVNLSGGTSAQRRSVSGGSSTSSESTNLSLGASYEVDVWGRIAADVRASEANLAASHFDYESVRLSLIAGVASGYFQLLALEERLAYSRENLAISERVLGIVEARQRHGTASALDLARQQSTVLSQRSTLLSLEQQQRQTRSALAILLGVAPQEFAINPEPFSQLRVPTVDPGMPSDLLLRRPDLARAEAQLVAADASIVAARTALFPSISLSASAGAASSGLLSLSSPTSTLSLGASITQSIFDGGRRQSQIASAESRQRELLETYRKAILTALKEVEDALNTVHFSSQQEQLQTDILAETRRSLQLAELRYREGADDLLSVLDAQRSLFSAQDQMVQLQLTRLNGALELYKVLGGGWQYAGM</sequence>
<keyword evidence="2" id="KW-0472">Membrane</keyword>
<reference evidence="4 5" key="1">
    <citation type="submission" date="2010-12" db="EMBL/GenBank/DDBJ databases">
        <title>Complete sequence of Desulfurispirillum indicum S5.</title>
        <authorList>
            <consortium name="US DOE Joint Genome Institute"/>
            <person name="Lucas S."/>
            <person name="Copeland A."/>
            <person name="Lapidus A."/>
            <person name="Cheng J.-F."/>
            <person name="Goodwin L."/>
            <person name="Pitluck S."/>
            <person name="Chertkov O."/>
            <person name="Held B."/>
            <person name="Detter J.C."/>
            <person name="Han C."/>
            <person name="Tapia R."/>
            <person name="Land M."/>
            <person name="Hauser L."/>
            <person name="Kyrpides N."/>
            <person name="Ivanova N."/>
            <person name="Mikhailova N."/>
            <person name="Haggblom M."/>
            <person name="Rauschenbach I."/>
            <person name="Bini E."/>
            <person name="Woyke T."/>
        </authorList>
    </citation>
    <scope>NUCLEOTIDE SEQUENCE [LARGE SCALE GENOMIC DNA]</scope>
    <source>
        <strain evidence="5">ATCC BAA-1389 / DSM 22839 / S5</strain>
    </source>
</reference>
<dbReference type="PROSITE" id="PS51257">
    <property type="entry name" value="PROKAR_LIPOPROTEIN"/>
    <property type="match status" value="1"/>
</dbReference>
<evidence type="ECO:0000256" key="3">
    <source>
        <dbReference type="SAM" id="MobiDB-lite"/>
    </source>
</evidence>
<protein>
    <submittedName>
        <fullName evidence="4">RND efflux system, outer membrane lipoprotein, NodT family</fullName>
    </submittedName>
</protein>
<dbReference type="Gene3D" id="1.20.1600.10">
    <property type="entry name" value="Outer membrane efflux proteins (OEP)"/>
    <property type="match status" value="1"/>
</dbReference>
<evidence type="ECO:0000256" key="1">
    <source>
        <dbReference type="ARBA" id="ARBA00007613"/>
    </source>
</evidence>
<dbReference type="Gene3D" id="2.20.200.10">
    <property type="entry name" value="Outer membrane efflux proteins (OEP)"/>
    <property type="match status" value="1"/>
</dbReference>
<dbReference type="AlphaFoldDB" id="E6W219"/>
<dbReference type="Pfam" id="PF02321">
    <property type="entry name" value="OEP"/>
    <property type="match status" value="2"/>
</dbReference>
<dbReference type="OrthoDB" id="9783100at2"/>
<dbReference type="NCBIfam" id="TIGR01845">
    <property type="entry name" value="outer_NodT"/>
    <property type="match status" value="1"/>
</dbReference>
<dbReference type="InParanoid" id="E6W219"/>
<dbReference type="SUPFAM" id="SSF56954">
    <property type="entry name" value="Outer membrane efflux proteins (OEP)"/>
    <property type="match status" value="1"/>
</dbReference>
<dbReference type="GO" id="GO:0005886">
    <property type="term" value="C:plasma membrane"/>
    <property type="evidence" value="ECO:0007669"/>
    <property type="project" value="UniProtKB-SubCell"/>
</dbReference>
<dbReference type="FunCoup" id="E6W219">
    <property type="interactions" value="186"/>
</dbReference>
<keyword evidence="2" id="KW-0564">Palmitate</keyword>
<keyword evidence="2" id="KW-0812">Transmembrane</keyword>
<comment type="similarity">
    <text evidence="1 2">Belongs to the outer membrane factor (OMF) (TC 1.B.17) family.</text>
</comment>
<feature type="region of interest" description="Disordered" evidence="3">
    <location>
        <begin position="110"/>
        <end position="131"/>
    </location>
</feature>
<dbReference type="PANTHER" id="PTHR30203">
    <property type="entry name" value="OUTER MEMBRANE CATION EFFLUX PROTEIN"/>
    <property type="match status" value="1"/>
</dbReference>
<keyword evidence="2" id="KW-1134">Transmembrane beta strand</keyword>
<dbReference type="eggNOG" id="COG1538">
    <property type="taxonomic scope" value="Bacteria"/>
</dbReference>
<dbReference type="RefSeq" id="WP_013506525.1">
    <property type="nucleotide sequence ID" value="NC_014836.1"/>
</dbReference>
<dbReference type="GO" id="GO:0015562">
    <property type="term" value="F:efflux transmembrane transporter activity"/>
    <property type="evidence" value="ECO:0007669"/>
    <property type="project" value="InterPro"/>
</dbReference>
<keyword evidence="5" id="KW-1185">Reference proteome</keyword>
<dbReference type="PANTHER" id="PTHR30203:SF33">
    <property type="entry name" value="BLR4455 PROTEIN"/>
    <property type="match status" value="1"/>
</dbReference>
<evidence type="ECO:0000256" key="2">
    <source>
        <dbReference type="RuleBase" id="RU362097"/>
    </source>
</evidence>
<dbReference type="KEGG" id="din:Selin_1918"/>
<dbReference type="HOGENOM" id="CLU_012817_13_1_0"/>
<comment type="subcellular location">
    <subcellularLocation>
        <location evidence="2">Cell membrane</location>
        <topology evidence="2">Lipid-anchor</topology>
    </subcellularLocation>
</comment>
<name>E6W219_DESIS</name>